<feature type="region of interest" description="Disordered" evidence="1">
    <location>
        <begin position="41"/>
        <end position="70"/>
    </location>
</feature>
<dbReference type="EnsemblMetazoa" id="XM_004929570.4">
    <property type="protein sequence ID" value="XP_004929627.1"/>
    <property type="gene ID" value="LOC101745487"/>
</dbReference>
<dbReference type="RefSeq" id="XP_004929627.1">
    <property type="nucleotide sequence ID" value="XM_004929570.5"/>
</dbReference>
<dbReference type="GeneID" id="101745487"/>
<dbReference type="Proteomes" id="UP000005204">
    <property type="component" value="Unassembled WGS sequence"/>
</dbReference>
<sequence>MNITKASEESSCTGQENGDGSTDSERPLKKARFAWQVKGKYHLKNENSDSSEESTVPGPSLSSESNSSDIETKQNLEILGDYFLNQDFNTIESVITDSEKSLLTPSTSVSNGKLQYPRYVSSNDNNENNCRTSGGFNSAMSVPMSMVVSQNYTEDQCIARWQERQMTKGFVDNTVNSILESREYVSLLTAVRNSRFVALDVAELVNESPGQNIENEGILMAISAHGLQNQNTSSDINNSENASCSSNDRHSPSRESSPSLTVPENEESNELTWACEDPQKMSQFSLFPDSSISYQCFNDNQSSSNENQDPNLGDNHFEFLDAAIMFAIQSKGLTTLGSEYG</sequence>
<dbReference type="OrthoDB" id="6162705at2759"/>
<evidence type="ECO:0000256" key="1">
    <source>
        <dbReference type="SAM" id="MobiDB-lite"/>
    </source>
</evidence>
<feature type="compositionally biased region" description="Polar residues" evidence="1">
    <location>
        <begin position="1"/>
        <end position="21"/>
    </location>
</feature>
<dbReference type="KEGG" id="bmor:101745487"/>
<name>A0A8R1WM19_BOMMO</name>
<feature type="compositionally biased region" description="Polar residues" evidence="1">
    <location>
        <begin position="230"/>
        <end position="246"/>
    </location>
</feature>
<proteinExistence type="predicted"/>
<evidence type="ECO:0000313" key="2">
    <source>
        <dbReference type="EnsemblMetazoa" id="XP_004929627.1"/>
    </source>
</evidence>
<evidence type="ECO:0000313" key="3">
    <source>
        <dbReference type="Proteomes" id="UP000005204"/>
    </source>
</evidence>
<feature type="region of interest" description="Disordered" evidence="1">
    <location>
        <begin position="1"/>
        <end position="29"/>
    </location>
</feature>
<accession>A0A8R1WM19</accession>
<dbReference type="AlphaFoldDB" id="A0A8R1WM19"/>
<protein>
    <submittedName>
        <fullName evidence="2">Uncharacterized protein</fullName>
    </submittedName>
</protein>
<keyword evidence="3" id="KW-1185">Reference proteome</keyword>
<reference evidence="3" key="1">
    <citation type="journal article" date="2008" name="Insect Biochem. Mol. Biol.">
        <title>The genome of a lepidopteran model insect, the silkworm Bombyx mori.</title>
        <authorList>
            <consortium name="International Silkworm Genome Consortium"/>
        </authorList>
    </citation>
    <scope>NUCLEOTIDE SEQUENCE [LARGE SCALE GENOMIC DNA]</scope>
    <source>
        <strain evidence="3">p50T</strain>
    </source>
</reference>
<reference evidence="2" key="2">
    <citation type="submission" date="2022-06" db="UniProtKB">
        <authorList>
            <consortium name="EnsemblMetazoa"/>
        </authorList>
    </citation>
    <scope>IDENTIFICATION</scope>
    <source>
        <strain evidence="2">p50T (Dazao)</strain>
    </source>
</reference>
<feature type="region of interest" description="Disordered" evidence="1">
    <location>
        <begin position="230"/>
        <end position="270"/>
    </location>
</feature>
<organism evidence="2 3">
    <name type="scientific">Bombyx mori</name>
    <name type="common">Silk moth</name>
    <dbReference type="NCBI Taxonomy" id="7091"/>
    <lineage>
        <taxon>Eukaryota</taxon>
        <taxon>Metazoa</taxon>
        <taxon>Ecdysozoa</taxon>
        <taxon>Arthropoda</taxon>
        <taxon>Hexapoda</taxon>
        <taxon>Insecta</taxon>
        <taxon>Pterygota</taxon>
        <taxon>Neoptera</taxon>
        <taxon>Endopterygota</taxon>
        <taxon>Lepidoptera</taxon>
        <taxon>Glossata</taxon>
        <taxon>Ditrysia</taxon>
        <taxon>Bombycoidea</taxon>
        <taxon>Bombycidae</taxon>
        <taxon>Bombycinae</taxon>
        <taxon>Bombyx</taxon>
    </lineage>
</organism>